<gene>
    <name evidence="1" type="ORF">SMTD_LOCUS1228</name>
</gene>
<keyword evidence="2" id="KW-1185">Reference proteome</keyword>
<accession>A0A183NGJ2</accession>
<protein>
    <submittedName>
        <fullName evidence="1">Uncharacterized protein</fullName>
    </submittedName>
</protein>
<dbReference type="AlphaFoldDB" id="A0A183NGJ2"/>
<proteinExistence type="predicted"/>
<evidence type="ECO:0000313" key="1">
    <source>
        <dbReference type="EMBL" id="VDO76490.1"/>
    </source>
</evidence>
<name>A0A183NGJ2_9TREM</name>
<dbReference type="Proteomes" id="UP000269396">
    <property type="component" value="Unassembled WGS sequence"/>
</dbReference>
<evidence type="ECO:0000313" key="2">
    <source>
        <dbReference type="Proteomes" id="UP000269396"/>
    </source>
</evidence>
<reference evidence="1 2" key="1">
    <citation type="submission" date="2018-11" db="EMBL/GenBank/DDBJ databases">
        <authorList>
            <consortium name="Pathogen Informatics"/>
        </authorList>
    </citation>
    <scope>NUCLEOTIDE SEQUENCE [LARGE SCALE GENOMIC DNA]</scope>
    <source>
        <strain>Denwood</strain>
        <strain evidence="2">Zambia</strain>
    </source>
</reference>
<organism evidence="1 2">
    <name type="scientific">Schistosoma mattheei</name>
    <dbReference type="NCBI Taxonomy" id="31246"/>
    <lineage>
        <taxon>Eukaryota</taxon>
        <taxon>Metazoa</taxon>
        <taxon>Spiralia</taxon>
        <taxon>Lophotrochozoa</taxon>
        <taxon>Platyhelminthes</taxon>
        <taxon>Trematoda</taxon>
        <taxon>Digenea</taxon>
        <taxon>Strigeidida</taxon>
        <taxon>Schistosomatoidea</taxon>
        <taxon>Schistosomatidae</taxon>
        <taxon>Schistosoma</taxon>
    </lineage>
</organism>
<sequence length="104" mass="11902">MVFVYVKTIVIYYVVLCYCLETIKNDIMVILLSINNLVIITIIIIIIIVKINSLQTELFILSSSLIFIISFVNTNNTSLIKHNNCLLCFFVLMYSGILFSAKKN</sequence>
<dbReference type="EMBL" id="UZAL01001297">
    <property type="protein sequence ID" value="VDO76490.1"/>
    <property type="molecule type" value="Genomic_DNA"/>
</dbReference>